<keyword evidence="7" id="KW-1185">Reference proteome</keyword>
<dbReference type="Pfam" id="PF01345">
    <property type="entry name" value="DUF11"/>
    <property type="match status" value="1"/>
</dbReference>
<proteinExistence type="predicted"/>
<organism evidence="6 7">
    <name type="scientific">Microbacterium plantarum</name>
    <dbReference type="NCBI Taxonomy" id="1816425"/>
    <lineage>
        <taxon>Bacteria</taxon>
        <taxon>Bacillati</taxon>
        <taxon>Actinomycetota</taxon>
        <taxon>Actinomycetes</taxon>
        <taxon>Micrococcales</taxon>
        <taxon>Microbacteriaceae</taxon>
        <taxon>Microbacterium</taxon>
    </lineage>
</organism>
<sequence length="1165" mass="122551">MVTSRVRAVPQELARSHPSRLRTRLRKLSAASLAVVVLSGLAAAQAPAPAQAATVYQIEGAWGANTPTTVKTGDVVSTTWRYNVNDDGPAPTNDPVDNVTLTFAAQGAVFTTLPSVCKVEGVSPASSISADGKTMTCNVGTRDQGTAELVITGMTVQAKDGERVTVSGSVGGVSAALPLLPVKNAFAMDLKFDGTATSRPSQNGSFQEFELPWSLRHGPNGPAGPASVSYRIQVTDSLNQDVQLFSGAACQALNLVFSGYPRSDSAAPASQRAAFPSCTITPVSKNNFTLTLSGLNYAQSSYPTQDGAGVDLPSGWNVIASGKISMFFPYTAPGNLTVTASAPTYTAPSSGATSADDPNNNSHPVAYTRGTQTGGWQPQTMSPRPIGSYWDDTFRQFTGGPVRQGVAVVPTTDTTTNQVCSILDTRYVEFTQAAVGRPVSGGTITPDPNVTEWYYVGADPLVNPNSTSYNPNAFNCDTGWGSSDWVSTPPADRSRVKAVRAAIGNRSGFDMTDRQLVMLYVDSKIKAGVRDGQDIWQWGAYKFGSNAWRYDQREMDPAKKPDYGTATPNSRYPFTGAQRDVMRVIVAQPTIVKQVDPSETIPGATVTYTLRYRAEGAANIAVPGYKVVDTLPAGMSVVPGSASVAPTSVNGQTLTWDFATVNTNTDYFITFQATIPSTAAPGATFVNTASSSIGQNRATANATTTIRDGGLTLLTKTAENAKVPHEDGVARDSWTVRITSADVKPQAFTDTIDVLPYNGDGRGTRFSGGYQLSGPVQAVAGATVYYTKADPATLKADPADRANGAVNNPSGNTVGWSTTFMPDATAVRVIGPSLAPSAQQQFTIPVITTGAAAEDVYVNIAEARAERTKLPMRTSSRFEIAAVNSVALKKYVQDSAGEWHDAQNVDDYPTHYAGETVRYRLVVTNTGDQALTDVRITDDRVDLAALNPLPDGLTAGAVIPELLPGEYNAVTIEYSIVLGDEAAGGQLINNACAIPADTNVDESCDPAGIIVKTSTLSWEKVNAGDTTEHLAGSEWSLVRLDAQGSPIGSAIAVTDCTASAAAECRGTDVNPEAGKFTISGLTAGDYVLTETRAPAGYVLDDTPRQITVRGDTAFEVPIENVQSEVPQLPLTGGTGTFAIFVGAGAAGLGVALLLWVQRRRSRVAG</sequence>
<keyword evidence="2" id="KW-1133">Transmembrane helix</keyword>
<dbReference type="Pfam" id="PF17802">
    <property type="entry name" value="SpaA"/>
    <property type="match status" value="1"/>
</dbReference>
<evidence type="ECO:0000313" key="7">
    <source>
        <dbReference type="Proteomes" id="UP001589643"/>
    </source>
</evidence>
<dbReference type="Gene3D" id="2.60.40.740">
    <property type="match status" value="1"/>
</dbReference>
<dbReference type="InterPro" id="IPR047589">
    <property type="entry name" value="DUF11_rpt"/>
</dbReference>
<evidence type="ECO:0000256" key="1">
    <source>
        <dbReference type="SAM" id="MobiDB-lite"/>
    </source>
</evidence>
<feature type="region of interest" description="Disordered" evidence="1">
    <location>
        <begin position="346"/>
        <end position="383"/>
    </location>
</feature>
<dbReference type="NCBIfam" id="TIGR01451">
    <property type="entry name" value="B_ant_repeat"/>
    <property type="match status" value="2"/>
</dbReference>
<dbReference type="Pfam" id="PF24346">
    <property type="entry name" value="DUF7507"/>
    <property type="match status" value="1"/>
</dbReference>
<dbReference type="Gene3D" id="2.60.40.10">
    <property type="entry name" value="Immunoglobulins"/>
    <property type="match status" value="1"/>
</dbReference>
<feature type="transmembrane region" description="Helical" evidence="2">
    <location>
        <begin position="1137"/>
        <end position="1156"/>
    </location>
</feature>
<feature type="domain" description="DUF7507" evidence="5">
    <location>
        <begin position="911"/>
        <end position="993"/>
    </location>
</feature>
<dbReference type="RefSeq" id="WP_378716684.1">
    <property type="nucleotide sequence ID" value="NZ_JBHLHV010000001.1"/>
</dbReference>
<reference evidence="6 7" key="1">
    <citation type="submission" date="2024-08" db="EMBL/GenBank/DDBJ databases">
        <title>Heavy metals resistant antinobacteria isolated from wastewater.</title>
        <authorList>
            <person name="Roman Ponce B."/>
            <person name="Blanco Mercado M.A."/>
            <person name="Avila Aldana I.N."/>
            <person name="Morales Arrieta S."/>
        </authorList>
    </citation>
    <scope>NUCLEOTIDE SEQUENCE [LARGE SCALE GENOMIC DNA]</scope>
    <source>
        <strain evidence="7">sma-1</strain>
    </source>
</reference>
<feature type="compositionally biased region" description="Polar residues" evidence="1">
    <location>
        <begin position="346"/>
        <end position="382"/>
    </location>
</feature>
<dbReference type="InterPro" id="IPR001434">
    <property type="entry name" value="OmcB-like_DUF11"/>
</dbReference>
<comment type="caution">
    <text evidence="6">The sequence shown here is derived from an EMBL/GenBank/DDBJ whole genome shotgun (WGS) entry which is preliminary data.</text>
</comment>
<dbReference type="InterPro" id="IPR041033">
    <property type="entry name" value="SpaA_PFL_dom_1"/>
</dbReference>
<gene>
    <name evidence="6" type="ORF">AB7P39_03075</name>
</gene>
<evidence type="ECO:0000259" key="4">
    <source>
        <dbReference type="Pfam" id="PF17802"/>
    </source>
</evidence>
<protein>
    <submittedName>
        <fullName evidence="6">SpaA isopeptide-forming pilin-related protein</fullName>
    </submittedName>
</protein>
<dbReference type="InterPro" id="IPR055354">
    <property type="entry name" value="DUF7507"/>
</dbReference>
<keyword evidence="2" id="KW-0472">Membrane</keyword>
<evidence type="ECO:0000256" key="2">
    <source>
        <dbReference type="SAM" id="Phobius"/>
    </source>
</evidence>
<evidence type="ECO:0000313" key="6">
    <source>
        <dbReference type="EMBL" id="MFB8891822.1"/>
    </source>
</evidence>
<feature type="domain" description="DUF11" evidence="3">
    <location>
        <begin position="591"/>
        <end position="693"/>
    </location>
</feature>
<evidence type="ECO:0000259" key="3">
    <source>
        <dbReference type="Pfam" id="PF01345"/>
    </source>
</evidence>
<feature type="domain" description="SpaA-like prealbumin fold" evidence="4">
    <location>
        <begin position="1016"/>
        <end position="1120"/>
    </location>
</feature>
<dbReference type="InterPro" id="IPR013783">
    <property type="entry name" value="Ig-like_fold"/>
</dbReference>
<accession>A0ABV5EPD6</accession>
<dbReference type="EMBL" id="JBHLHV010000001">
    <property type="protein sequence ID" value="MFB8891822.1"/>
    <property type="molecule type" value="Genomic_DNA"/>
</dbReference>
<keyword evidence="2" id="KW-0812">Transmembrane</keyword>
<evidence type="ECO:0000259" key="5">
    <source>
        <dbReference type="Pfam" id="PF24346"/>
    </source>
</evidence>
<name>A0ABV5EPD6_9MICO</name>
<dbReference type="Proteomes" id="UP001589643">
    <property type="component" value="Unassembled WGS sequence"/>
</dbReference>